<keyword evidence="1" id="KW-0472">Membrane</keyword>
<dbReference type="AlphaFoldDB" id="A0A3N2QAY4"/>
<comment type="caution">
    <text evidence="2">The sequence shown here is derived from an EMBL/GenBank/DDBJ whole genome shotgun (WGS) entry which is preliminary data.</text>
</comment>
<protein>
    <submittedName>
        <fullName evidence="2">Uncharacterized protein</fullName>
    </submittedName>
</protein>
<sequence length="64" mass="7747">MYNTIKIYLYKKSVFVYTYHMVLALKQGALLIFSILLVSFFNRRLDIIKTDISKIMRNVKYFYP</sequence>
<evidence type="ECO:0000313" key="2">
    <source>
        <dbReference type="EMBL" id="ROT46920.1"/>
    </source>
</evidence>
<gene>
    <name evidence="2" type="ORF">EDM02_05070</name>
</gene>
<accession>A0A3N2QAY4</accession>
<organism evidence="2 3">
    <name type="scientific">Candidatus Cardinium hertigii</name>
    <dbReference type="NCBI Taxonomy" id="247481"/>
    <lineage>
        <taxon>Bacteria</taxon>
        <taxon>Pseudomonadati</taxon>
        <taxon>Bacteroidota</taxon>
        <taxon>Cytophagia</taxon>
        <taxon>Cytophagales</taxon>
        <taxon>Amoebophilaceae</taxon>
        <taxon>Candidatus Cardinium</taxon>
    </lineage>
</organism>
<evidence type="ECO:0000313" key="3">
    <source>
        <dbReference type="Proteomes" id="UP000270927"/>
    </source>
</evidence>
<name>A0A3N2QAY4_9BACT</name>
<keyword evidence="3" id="KW-1185">Reference proteome</keyword>
<keyword evidence="1" id="KW-0812">Transmembrane</keyword>
<evidence type="ECO:0000256" key="1">
    <source>
        <dbReference type="SAM" id="Phobius"/>
    </source>
</evidence>
<proteinExistence type="predicted"/>
<reference evidence="2 3" key="1">
    <citation type="submission" date="2018-09" db="EMBL/GenBank/DDBJ databases">
        <title>Comparative Genomics of Wolbachia-Cardinium Dual Endosymbiosis in a Plant-Parasitic Nematode.</title>
        <authorList>
            <person name="Brown A.M.V."/>
            <person name="Wasala S.K."/>
            <person name="Howe D.K."/>
            <person name="Peetz A.B."/>
            <person name="Zasada I.A."/>
            <person name="Denver D.R."/>
        </authorList>
    </citation>
    <scope>NUCLEOTIDE SEQUENCE [LARGE SCALE GENOMIC DNA]</scope>
    <source>
        <strain evidence="2 3">Pp_1</strain>
    </source>
</reference>
<dbReference type="Proteomes" id="UP000270927">
    <property type="component" value="Unassembled WGS sequence"/>
</dbReference>
<dbReference type="EMBL" id="RARA01000027">
    <property type="protein sequence ID" value="ROT46920.1"/>
    <property type="molecule type" value="Genomic_DNA"/>
</dbReference>
<keyword evidence="1" id="KW-1133">Transmembrane helix</keyword>
<feature type="transmembrane region" description="Helical" evidence="1">
    <location>
        <begin position="20"/>
        <end position="41"/>
    </location>
</feature>